<dbReference type="SMART" id="SM00382">
    <property type="entry name" value="AAA"/>
    <property type="match status" value="1"/>
</dbReference>
<dbReference type="OrthoDB" id="5288404at2"/>
<keyword evidence="2" id="KW-0813">Transport</keyword>
<feature type="transmembrane region" description="Helical" evidence="9">
    <location>
        <begin position="165"/>
        <end position="186"/>
    </location>
</feature>
<evidence type="ECO:0000256" key="1">
    <source>
        <dbReference type="ARBA" id="ARBA00004651"/>
    </source>
</evidence>
<protein>
    <submittedName>
        <fullName evidence="12">Glucan ABC transporter ATP-binding protein/ permease</fullName>
    </submittedName>
</protein>
<dbReference type="Proteomes" id="UP000325255">
    <property type="component" value="Unassembled WGS sequence"/>
</dbReference>
<evidence type="ECO:0000259" key="11">
    <source>
        <dbReference type="PROSITE" id="PS50929"/>
    </source>
</evidence>
<dbReference type="InterPro" id="IPR017871">
    <property type="entry name" value="ABC_transporter-like_CS"/>
</dbReference>
<accession>A0A5M6J136</accession>
<comment type="subcellular location">
    <subcellularLocation>
        <location evidence="1">Cell membrane</location>
        <topology evidence="1">Multi-pass membrane protein</topology>
    </subcellularLocation>
</comment>
<dbReference type="GO" id="GO:0015421">
    <property type="term" value="F:ABC-type oligopeptide transporter activity"/>
    <property type="evidence" value="ECO:0007669"/>
    <property type="project" value="TreeGrafter"/>
</dbReference>
<dbReference type="AlphaFoldDB" id="A0A5M6J136"/>
<dbReference type="NCBIfam" id="NF010178">
    <property type="entry name" value="PRK13657.1"/>
    <property type="match status" value="1"/>
</dbReference>
<evidence type="ECO:0000259" key="10">
    <source>
        <dbReference type="PROSITE" id="PS50893"/>
    </source>
</evidence>
<dbReference type="GO" id="GO:0005886">
    <property type="term" value="C:plasma membrane"/>
    <property type="evidence" value="ECO:0007669"/>
    <property type="project" value="UniProtKB-SubCell"/>
</dbReference>
<comment type="caution">
    <text evidence="12">The sequence shown here is derived from an EMBL/GenBank/DDBJ whole genome shotgun (WGS) entry which is preliminary data.</text>
</comment>
<dbReference type="RefSeq" id="WP_150038806.1">
    <property type="nucleotide sequence ID" value="NZ_OW485601.1"/>
</dbReference>
<feature type="transmembrane region" description="Helical" evidence="9">
    <location>
        <begin position="20"/>
        <end position="46"/>
    </location>
</feature>
<evidence type="ECO:0000256" key="3">
    <source>
        <dbReference type="ARBA" id="ARBA00022475"/>
    </source>
</evidence>
<dbReference type="InterPro" id="IPR036640">
    <property type="entry name" value="ABC1_TM_sf"/>
</dbReference>
<dbReference type="Gene3D" id="1.20.1560.10">
    <property type="entry name" value="ABC transporter type 1, transmembrane domain"/>
    <property type="match status" value="1"/>
</dbReference>
<keyword evidence="5" id="KW-0547">Nucleotide-binding</keyword>
<dbReference type="InterPro" id="IPR011527">
    <property type="entry name" value="ABC1_TM_dom"/>
</dbReference>
<evidence type="ECO:0000256" key="7">
    <source>
        <dbReference type="ARBA" id="ARBA00022989"/>
    </source>
</evidence>
<feature type="transmembrane region" description="Helical" evidence="9">
    <location>
        <begin position="66"/>
        <end position="88"/>
    </location>
</feature>
<feature type="transmembrane region" description="Helical" evidence="9">
    <location>
        <begin position="134"/>
        <end position="159"/>
    </location>
</feature>
<dbReference type="SUPFAM" id="SSF52540">
    <property type="entry name" value="P-loop containing nucleoside triphosphate hydrolases"/>
    <property type="match status" value="1"/>
</dbReference>
<evidence type="ECO:0000256" key="5">
    <source>
        <dbReference type="ARBA" id="ARBA00022741"/>
    </source>
</evidence>
<keyword evidence="13" id="KW-1185">Reference proteome</keyword>
<dbReference type="PROSITE" id="PS00211">
    <property type="entry name" value="ABC_TRANSPORTER_1"/>
    <property type="match status" value="1"/>
</dbReference>
<reference evidence="12 13" key="1">
    <citation type="submission" date="2019-09" db="EMBL/GenBank/DDBJ databases">
        <title>Genome sequence of Rhodovastum atsumiense, a diverse member of the Acetobacteraceae family of non-sulfur purple photosynthetic bacteria.</title>
        <authorList>
            <person name="Meyer T."/>
            <person name="Kyndt J."/>
        </authorList>
    </citation>
    <scope>NUCLEOTIDE SEQUENCE [LARGE SCALE GENOMIC DNA]</scope>
    <source>
        <strain evidence="12 13">DSM 21279</strain>
    </source>
</reference>
<dbReference type="InterPro" id="IPR027417">
    <property type="entry name" value="P-loop_NTPase"/>
</dbReference>
<feature type="transmembrane region" description="Helical" evidence="9">
    <location>
        <begin position="257"/>
        <end position="275"/>
    </location>
</feature>
<dbReference type="InterPro" id="IPR039421">
    <property type="entry name" value="Type_1_exporter"/>
</dbReference>
<dbReference type="PROSITE" id="PS50929">
    <property type="entry name" value="ABC_TM1F"/>
    <property type="match status" value="1"/>
</dbReference>
<keyword evidence="8 9" id="KW-0472">Membrane</keyword>
<keyword evidence="4 9" id="KW-0812">Transmembrane</keyword>
<dbReference type="InterPro" id="IPR003593">
    <property type="entry name" value="AAA+_ATPase"/>
</dbReference>
<keyword evidence="3" id="KW-1003">Cell membrane</keyword>
<dbReference type="Pfam" id="PF00005">
    <property type="entry name" value="ABC_tran"/>
    <property type="match status" value="1"/>
</dbReference>
<dbReference type="GO" id="GO:0016887">
    <property type="term" value="F:ATP hydrolysis activity"/>
    <property type="evidence" value="ECO:0007669"/>
    <property type="project" value="InterPro"/>
</dbReference>
<evidence type="ECO:0000313" key="13">
    <source>
        <dbReference type="Proteomes" id="UP000325255"/>
    </source>
</evidence>
<evidence type="ECO:0000256" key="8">
    <source>
        <dbReference type="ARBA" id="ARBA00023136"/>
    </source>
</evidence>
<keyword evidence="6 12" id="KW-0067">ATP-binding</keyword>
<dbReference type="GO" id="GO:0005524">
    <property type="term" value="F:ATP binding"/>
    <property type="evidence" value="ECO:0007669"/>
    <property type="project" value="UniProtKB-KW"/>
</dbReference>
<proteinExistence type="predicted"/>
<evidence type="ECO:0000256" key="2">
    <source>
        <dbReference type="ARBA" id="ARBA00022448"/>
    </source>
</evidence>
<dbReference type="FunFam" id="3.40.50.300:FF:000221">
    <property type="entry name" value="Multidrug ABC transporter ATP-binding protein"/>
    <property type="match status" value="1"/>
</dbReference>
<feature type="domain" description="ABC transmembrane type-1" evidence="11">
    <location>
        <begin position="22"/>
        <end position="308"/>
    </location>
</feature>
<dbReference type="EMBL" id="VWPK01000002">
    <property type="protein sequence ID" value="KAA5614316.1"/>
    <property type="molecule type" value="Genomic_DNA"/>
</dbReference>
<dbReference type="SUPFAM" id="SSF90123">
    <property type="entry name" value="ABC transporter transmembrane region"/>
    <property type="match status" value="1"/>
</dbReference>
<dbReference type="PANTHER" id="PTHR43394:SF1">
    <property type="entry name" value="ATP-BINDING CASSETTE SUB-FAMILY B MEMBER 10, MITOCHONDRIAL"/>
    <property type="match status" value="1"/>
</dbReference>
<dbReference type="Gene3D" id="3.40.50.300">
    <property type="entry name" value="P-loop containing nucleotide triphosphate hydrolases"/>
    <property type="match status" value="1"/>
</dbReference>
<dbReference type="PANTHER" id="PTHR43394">
    <property type="entry name" value="ATP-DEPENDENT PERMEASE MDL1, MITOCHONDRIAL"/>
    <property type="match status" value="1"/>
</dbReference>
<gene>
    <name evidence="12" type="ORF">F1189_01600</name>
</gene>
<keyword evidence="7 9" id="KW-1133">Transmembrane helix</keyword>
<dbReference type="Pfam" id="PF00664">
    <property type="entry name" value="ABC_membrane"/>
    <property type="match status" value="1"/>
</dbReference>
<dbReference type="PROSITE" id="PS50893">
    <property type="entry name" value="ABC_TRANSPORTER_2"/>
    <property type="match status" value="1"/>
</dbReference>
<feature type="transmembrane region" description="Helical" evidence="9">
    <location>
        <begin position="281"/>
        <end position="300"/>
    </location>
</feature>
<evidence type="ECO:0000313" key="12">
    <source>
        <dbReference type="EMBL" id="KAA5614316.1"/>
    </source>
</evidence>
<evidence type="ECO:0000256" key="6">
    <source>
        <dbReference type="ARBA" id="ARBA00022840"/>
    </source>
</evidence>
<organism evidence="12 13">
    <name type="scientific">Rhodovastum atsumiense</name>
    <dbReference type="NCBI Taxonomy" id="504468"/>
    <lineage>
        <taxon>Bacteria</taxon>
        <taxon>Pseudomonadati</taxon>
        <taxon>Pseudomonadota</taxon>
        <taxon>Alphaproteobacteria</taxon>
        <taxon>Acetobacterales</taxon>
        <taxon>Acetobacteraceae</taxon>
        <taxon>Rhodovastum</taxon>
    </lineage>
</organism>
<sequence>MRIVRLYARVLALLGRDQRLALMLGIANVVVAGLQFLEPVLFGSVVQMLAGSDRMAPDRLWHEATTLLGLWTAVGLGGILANMGAALYSERLAHRNRLAAMSRFYGHVLGLPLAFHGEAHSGRMMKVMLSGADAIFWVCLTFFRENLSTFVAVLVLLPLTLLLNWRLALALVVLVALYCVMTILVIRRTEAGQLRAQRYQIQLSATAQDALANVVLMQAYTRLAAEARLFGDIVTQVIAHQFPVLNWWAVLNVMTRAASTIAVLSIVVLGTVLHVRGQASVGEIVSFMGIATMLIGRLDAAMSFFSRLFFEVPNLAEFFAILDTKSSVPERPNAKPLQPAADGTMGEVAFEDVSFAYPGGPPILSGVSFRARPGMAVALVGQTGAGKSTVMNLLQRLWDPTGGRVLIDGQDLRDVTLESVRRNIGVVFQESMLLNRSIRDNLLIGRPDATQAEIERACQLADAHEFIIRQPQGYDTMIGERGTTLSGGQRQRLSIARALLKDPPLLILDEATSALDAATEARVSRALRTLMSGRTTFIIAHRLSTVRDADEILVFEAGRIVERGSFDDLLGQQGRFAELVATQLAPAPAITHTAQ</sequence>
<feature type="domain" description="ABC transporter" evidence="10">
    <location>
        <begin position="348"/>
        <end position="582"/>
    </location>
</feature>
<name>A0A5M6J136_9PROT</name>
<evidence type="ECO:0000256" key="9">
    <source>
        <dbReference type="SAM" id="Phobius"/>
    </source>
</evidence>
<dbReference type="InterPro" id="IPR003439">
    <property type="entry name" value="ABC_transporter-like_ATP-bd"/>
</dbReference>
<evidence type="ECO:0000256" key="4">
    <source>
        <dbReference type="ARBA" id="ARBA00022692"/>
    </source>
</evidence>